<dbReference type="HOGENOM" id="CLU_041018_0_0_10"/>
<evidence type="ECO:0000256" key="5">
    <source>
        <dbReference type="ARBA" id="ARBA00022692"/>
    </source>
</evidence>
<keyword evidence="14" id="KW-1185">Reference proteome</keyword>
<evidence type="ECO:0000256" key="8">
    <source>
        <dbReference type="ARBA" id="ARBA00023065"/>
    </source>
</evidence>
<dbReference type="GO" id="GO:0046933">
    <property type="term" value="F:proton-transporting ATP synthase activity, rotational mechanism"/>
    <property type="evidence" value="ECO:0007669"/>
    <property type="project" value="UniProtKB-UniRule"/>
</dbReference>
<accession>B6YR10</accession>
<evidence type="ECO:0000256" key="2">
    <source>
        <dbReference type="ARBA" id="ARBA00006810"/>
    </source>
</evidence>
<keyword evidence="8 11" id="KW-0406">Ion transport</keyword>
<evidence type="ECO:0000313" key="14">
    <source>
        <dbReference type="Proteomes" id="UP000000723"/>
    </source>
</evidence>
<protein>
    <recommendedName>
        <fullName evidence="11 12">ATP synthase subunit a</fullName>
    </recommendedName>
    <alternativeName>
        <fullName evidence="11">ATP synthase F0 sector subunit a</fullName>
    </alternativeName>
    <alternativeName>
        <fullName evidence="11">F-ATPase subunit 6</fullName>
    </alternativeName>
</protein>
<evidence type="ECO:0000256" key="1">
    <source>
        <dbReference type="ARBA" id="ARBA00004141"/>
    </source>
</evidence>
<keyword evidence="5 11" id="KW-0812">Transmembrane</keyword>
<dbReference type="SUPFAM" id="SSF81336">
    <property type="entry name" value="F1F0 ATP synthase subunit A"/>
    <property type="match status" value="1"/>
</dbReference>
<dbReference type="EMBL" id="AP010656">
    <property type="protein sequence ID" value="BAG83632.1"/>
    <property type="molecule type" value="Genomic_DNA"/>
</dbReference>
<organism evidence="13 14">
    <name type="scientific">Azobacteroides pseudotrichonymphae genomovar. CFP2</name>
    <dbReference type="NCBI Taxonomy" id="511995"/>
    <lineage>
        <taxon>Bacteria</taxon>
        <taxon>Pseudomonadati</taxon>
        <taxon>Bacteroidota</taxon>
        <taxon>Bacteroidia</taxon>
        <taxon>Bacteroidales</taxon>
        <taxon>Candidatus Azobacteroides</taxon>
    </lineage>
</organism>
<keyword evidence="10 11" id="KW-0066">ATP synthesis</keyword>
<dbReference type="GO" id="GO:0045259">
    <property type="term" value="C:proton-transporting ATP synthase complex"/>
    <property type="evidence" value="ECO:0007669"/>
    <property type="project" value="UniProtKB-KW"/>
</dbReference>
<dbReference type="CDD" id="cd00310">
    <property type="entry name" value="ATP-synt_Fo_a_6"/>
    <property type="match status" value="1"/>
</dbReference>
<dbReference type="OrthoDB" id="9809130at2"/>
<dbReference type="PANTHER" id="PTHR11410">
    <property type="entry name" value="ATP SYNTHASE SUBUNIT A"/>
    <property type="match status" value="1"/>
</dbReference>
<keyword evidence="11" id="KW-0997">Cell inner membrane</keyword>
<evidence type="ECO:0000313" key="13">
    <source>
        <dbReference type="EMBL" id="BAG83632.1"/>
    </source>
</evidence>
<feature type="transmembrane region" description="Helical" evidence="11">
    <location>
        <begin position="196"/>
        <end position="217"/>
    </location>
</feature>
<comment type="function">
    <text evidence="11 12">Key component of the proton channel; it plays a direct role in the translocation of protons across the membrane.</text>
</comment>
<comment type="subcellular location">
    <subcellularLocation>
        <location evidence="11">Cell inner membrane</location>
        <topology evidence="11">Multi-pass membrane protein</topology>
    </subcellularLocation>
    <subcellularLocation>
        <location evidence="12">Cell membrane</location>
        <topology evidence="12">Multi-pass membrane protein</topology>
    </subcellularLocation>
    <subcellularLocation>
        <location evidence="1">Membrane</location>
        <topology evidence="1">Multi-pass membrane protein</topology>
    </subcellularLocation>
</comment>
<dbReference type="GO" id="GO:0005886">
    <property type="term" value="C:plasma membrane"/>
    <property type="evidence" value="ECO:0007669"/>
    <property type="project" value="UniProtKB-SubCell"/>
</dbReference>
<comment type="similarity">
    <text evidence="2 11 12">Belongs to the ATPase A chain family.</text>
</comment>
<keyword evidence="3 11" id="KW-0813">Transport</keyword>
<dbReference type="InterPro" id="IPR035908">
    <property type="entry name" value="F0_ATP_A_sf"/>
</dbReference>
<dbReference type="HAMAP" id="MF_01393">
    <property type="entry name" value="ATP_synth_a_bact"/>
    <property type="match status" value="1"/>
</dbReference>
<keyword evidence="9 11" id="KW-0472">Membrane</keyword>
<dbReference type="STRING" id="511995.CFPG_369"/>
<dbReference type="eggNOG" id="COG0356">
    <property type="taxonomic scope" value="Bacteria"/>
</dbReference>
<evidence type="ECO:0000256" key="6">
    <source>
        <dbReference type="ARBA" id="ARBA00022781"/>
    </source>
</evidence>
<evidence type="ECO:0000256" key="10">
    <source>
        <dbReference type="ARBA" id="ARBA00023310"/>
    </source>
</evidence>
<feature type="transmembrane region" description="Helical" evidence="11">
    <location>
        <begin position="265"/>
        <end position="287"/>
    </location>
</feature>
<evidence type="ECO:0000256" key="3">
    <source>
        <dbReference type="ARBA" id="ARBA00022448"/>
    </source>
</evidence>
<sequence length="366" mass="41361">MTKTWIMGYKFIIMGVFTLFVSSFRFLPIITNNIHKEKQLNVRELILDHMKDSYSWHIAPLGTKYVSIPLPIIVKGQADGWHLFSSSRFCRGNKSYKGFSIAQVGNYKDKIVETLPSGVKVRPWDFSLTKNAVSLILSSITLISLILFCSCWYKKRNGKPEKISPKGFISFIELIIMDIINHIIKPCIGKNYKRYTSYLLAVFFFILINNLLGLIPVFPGGANVTGNVTVACVLAVFTFVFVNIFGTKKYWKEIFWPNVPLWLKIPIPIIPAIEIIGIFTKPFALMIRLLANIMAGHAMILGLTCIIFLTTTLGVVVNMSMTVLSVIMTLFINCVELLVAYIQAYVFTMLSAVFIGLSQIESHCKK</sequence>
<feature type="transmembrane region" description="Helical" evidence="11">
    <location>
        <begin position="299"/>
        <end position="332"/>
    </location>
</feature>
<keyword evidence="7 11" id="KW-1133">Transmembrane helix</keyword>
<feature type="transmembrane region" description="Helical" evidence="11">
    <location>
        <begin position="132"/>
        <end position="153"/>
    </location>
</feature>
<dbReference type="KEGG" id="aps:CFPG_369"/>
<dbReference type="AlphaFoldDB" id="B6YR10"/>
<reference evidence="14" key="1">
    <citation type="journal article" date="2008" name="Science">
        <title>Genome of an endosymbiont coupling N2 fixation to cellulolysis within RT protist cells in termite gut.</title>
        <authorList>
            <person name="Hongoh Y."/>
            <person name="Sharma V.K."/>
            <person name="Prakash T."/>
            <person name="Noda S."/>
            <person name="Toh H."/>
            <person name="Taylor T.D."/>
            <person name="Kudo T."/>
            <person name="Sakaki Y."/>
            <person name="Toyoda A."/>
            <person name="Hattori M."/>
            <person name="Ohkuma M."/>
        </authorList>
    </citation>
    <scope>NUCLEOTIDE SEQUENCE [LARGE SCALE GENOMIC DNA]</scope>
</reference>
<evidence type="ECO:0000256" key="4">
    <source>
        <dbReference type="ARBA" id="ARBA00022547"/>
    </source>
</evidence>
<dbReference type="PANTHER" id="PTHR11410:SF0">
    <property type="entry name" value="ATP SYNTHASE SUBUNIT A"/>
    <property type="match status" value="1"/>
</dbReference>
<evidence type="ECO:0000256" key="7">
    <source>
        <dbReference type="ARBA" id="ARBA00022989"/>
    </source>
</evidence>
<dbReference type="InterPro" id="IPR000568">
    <property type="entry name" value="ATP_synth_F0_asu"/>
</dbReference>
<comment type="subunit">
    <text evidence="11">F-type ATPases have 2 components, CF(1) - the catalytic core - and CF(0) - the membrane proton channel. CF(1) has five subunits: alpha(3), beta(3), gamma(1), delta(1), epsilon(1). CF(0) has three main subunits: a(1), b(2) and c(9-12). The alpha and beta chains form an alternating ring which encloses part of the gamma chain. CF(1) is attached to CF(0) by a central stalk formed by the gamma and epsilon chains, while a peripheral stalk is formed by the delta and b chains.</text>
</comment>
<feature type="transmembrane region" description="Helical" evidence="11">
    <location>
        <begin position="224"/>
        <end position="245"/>
    </location>
</feature>
<dbReference type="RefSeq" id="WP_012573393.1">
    <property type="nucleotide sequence ID" value="NC_011565.1"/>
</dbReference>
<dbReference type="InterPro" id="IPR045083">
    <property type="entry name" value="ATP_synth_F0_asu_bact/mt"/>
</dbReference>
<keyword evidence="11" id="KW-1003">Cell membrane</keyword>
<evidence type="ECO:0000256" key="11">
    <source>
        <dbReference type="HAMAP-Rule" id="MF_01393"/>
    </source>
</evidence>
<dbReference type="Pfam" id="PF00119">
    <property type="entry name" value="ATP-synt_A"/>
    <property type="match status" value="1"/>
</dbReference>
<gene>
    <name evidence="11" type="primary">atpB</name>
    <name evidence="13" type="ordered locus">CFPG_369</name>
</gene>
<dbReference type="Gene3D" id="1.20.120.220">
    <property type="entry name" value="ATP synthase, F0 complex, subunit A"/>
    <property type="match status" value="1"/>
</dbReference>
<keyword evidence="4 11" id="KW-0138">CF(0)</keyword>
<dbReference type="NCBIfam" id="TIGR01131">
    <property type="entry name" value="ATP_synt_6_or_A"/>
    <property type="match status" value="1"/>
</dbReference>
<feature type="transmembrane region" description="Helical" evidence="11">
    <location>
        <begin position="12"/>
        <end position="30"/>
    </location>
</feature>
<proteinExistence type="inferred from homology"/>
<name>B6YR10_AZOPC</name>
<evidence type="ECO:0000256" key="12">
    <source>
        <dbReference type="RuleBase" id="RU000483"/>
    </source>
</evidence>
<dbReference type="Proteomes" id="UP000000723">
    <property type="component" value="Chromosome"/>
</dbReference>
<keyword evidence="6 11" id="KW-0375">Hydrogen ion transport</keyword>
<dbReference type="PRINTS" id="PR00123">
    <property type="entry name" value="ATPASEA"/>
</dbReference>
<evidence type="ECO:0000256" key="9">
    <source>
        <dbReference type="ARBA" id="ARBA00023136"/>
    </source>
</evidence>